<comment type="similarity">
    <text evidence="2 8">Belongs to the 4-toluene sulfonate uptake permease (TSUP) (TC 2.A.102) family.</text>
</comment>
<keyword evidence="4 8" id="KW-1003">Cell membrane</keyword>
<feature type="transmembrane region" description="Helical" evidence="8">
    <location>
        <begin position="12"/>
        <end position="36"/>
    </location>
</feature>
<feature type="transmembrane region" description="Helical" evidence="8">
    <location>
        <begin position="138"/>
        <end position="171"/>
    </location>
</feature>
<keyword evidence="10" id="KW-1185">Reference proteome</keyword>
<evidence type="ECO:0000256" key="4">
    <source>
        <dbReference type="ARBA" id="ARBA00022475"/>
    </source>
</evidence>
<dbReference type="InterPro" id="IPR002781">
    <property type="entry name" value="TM_pro_TauE-like"/>
</dbReference>
<keyword evidence="5 8" id="KW-0812">Transmembrane</keyword>
<evidence type="ECO:0000256" key="7">
    <source>
        <dbReference type="ARBA" id="ARBA00023136"/>
    </source>
</evidence>
<dbReference type="Proteomes" id="UP000253790">
    <property type="component" value="Chromosome"/>
</dbReference>
<protein>
    <recommendedName>
        <fullName evidence="8">Probable membrane transporter protein</fullName>
    </recommendedName>
</protein>
<sequence>MSLWEVGAIALAGFWAGMINTIVGSGTLVTFPTLLFFGHPAVSANISNSLGLVAGGVSGAWGYRHELRGLGSTVAKLVPASLLGSVVGALLLLVLPPAAFEAIVPALILLGVVLVVLGPRINAWARGQDTHLITPGRWLALLLGIFVAGMYGGYFGAAQGVILVGLMSVLLPLNVQSINGIKNVLGLVVNFVAAAVFLVVDPARIDWWVVLIIAVGSLFGGVVGARVGRALAPWLLRTVIVVIGVVAIVYLLVT</sequence>
<dbReference type="Pfam" id="PF01925">
    <property type="entry name" value="TauE"/>
    <property type="match status" value="1"/>
</dbReference>
<accession>A0A345NJG4</accession>
<keyword evidence="7 8" id="KW-0472">Membrane</keyword>
<feature type="transmembrane region" description="Helical" evidence="8">
    <location>
        <begin position="207"/>
        <end position="228"/>
    </location>
</feature>
<dbReference type="AlphaFoldDB" id="A0A345NJG4"/>
<dbReference type="RefSeq" id="WP_114926937.1">
    <property type="nucleotide sequence ID" value="NZ_CP031229.1"/>
</dbReference>
<dbReference type="EMBL" id="CP031229">
    <property type="protein sequence ID" value="AXH95172.1"/>
    <property type="molecule type" value="Genomic_DNA"/>
</dbReference>
<dbReference type="GO" id="GO:0005886">
    <property type="term" value="C:plasma membrane"/>
    <property type="evidence" value="ECO:0007669"/>
    <property type="project" value="UniProtKB-SubCell"/>
</dbReference>
<dbReference type="KEGG" id="orn:DV701_02515"/>
<feature type="transmembrane region" description="Helical" evidence="8">
    <location>
        <begin position="183"/>
        <end position="200"/>
    </location>
</feature>
<proteinExistence type="inferred from homology"/>
<organism evidence="9 10">
    <name type="scientific">Ornithinimicrobium avium</name>
    <dbReference type="NCBI Taxonomy" id="2283195"/>
    <lineage>
        <taxon>Bacteria</taxon>
        <taxon>Bacillati</taxon>
        <taxon>Actinomycetota</taxon>
        <taxon>Actinomycetes</taxon>
        <taxon>Micrococcales</taxon>
        <taxon>Ornithinimicrobiaceae</taxon>
        <taxon>Ornithinimicrobium</taxon>
    </lineage>
</organism>
<evidence type="ECO:0000256" key="3">
    <source>
        <dbReference type="ARBA" id="ARBA00022448"/>
    </source>
</evidence>
<keyword evidence="6 8" id="KW-1133">Transmembrane helix</keyword>
<feature type="transmembrane region" description="Helical" evidence="8">
    <location>
        <begin position="99"/>
        <end position="117"/>
    </location>
</feature>
<dbReference type="PANTHER" id="PTHR30269:SF0">
    <property type="entry name" value="MEMBRANE TRANSPORTER PROTEIN YFCA-RELATED"/>
    <property type="match status" value="1"/>
</dbReference>
<reference evidence="9 10" key="1">
    <citation type="submission" date="2018-07" db="EMBL/GenBank/DDBJ databases">
        <title>Complete genome sequencing of Ornithinimicrobium sp. AMA3305.</title>
        <authorList>
            <person name="Bae J.-W."/>
        </authorList>
    </citation>
    <scope>NUCLEOTIDE SEQUENCE [LARGE SCALE GENOMIC DNA]</scope>
    <source>
        <strain evidence="9 10">AMA3305</strain>
    </source>
</reference>
<feature type="transmembrane region" description="Helical" evidence="8">
    <location>
        <begin position="42"/>
        <end position="62"/>
    </location>
</feature>
<evidence type="ECO:0000256" key="6">
    <source>
        <dbReference type="ARBA" id="ARBA00022989"/>
    </source>
</evidence>
<feature type="transmembrane region" description="Helical" evidence="8">
    <location>
        <begin position="74"/>
        <end position="93"/>
    </location>
</feature>
<dbReference type="InterPro" id="IPR052017">
    <property type="entry name" value="TSUP"/>
</dbReference>
<comment type="subcellular location">
    <subcellularLocation>
        <location evidence="1 8">Cell membrane</location>
        <topology evidence="1 8">Multi-pass membrane protein</topology>
    </subcellularLocation>
</comment>
<evidence type="ECO:0000256" key="5">
    <source>
        <dbReference type="ARBA" id="ARBA00022692"/>
    </source>
</evidence>
<evidence type="ECO:0000256" key="1">
    <source>
        <dbReference type="ARBA" id="ARBA00004651"/>
    </source>
</evidence>
<keyword evidence="3" id="KW-0813">Transport</keyword>
<evidence type="ECO:0000256" key="8">
    <source>
        <dbReference type="RuleBase" id="RU363041"/>
    </source>
</evidence>
<evidence type="ECO:0000256" key="2">
    <source>
        <dbReference type="ARBA" id="ARBA00009142"/>
    </source>
</evidence>
<dbReference type="PANTHER" id="PTHR30269">
    <property type="entry name" value="TRANSMEMBRANE PROTEIN YFCA"/>
    <property type="match status" value="1"/>
</dbReference>
<dbReference type="OrthoDB" id="3782574at2"/>
<evidence type="ECO:0000313" key="10">
    <source>
        <dbReference type="Proteomes" id="UP000253790"/>
    </source>
</evidence>
<gene>
    <name evidence="9" type="ORF">DV701_02515</name>
</gene>
<evidence type="ECO:0000313" key="9">
    <source>
        <dbReference type="EMBL" id="AXH95172.1"/>
    </source>
</evidence>
<name>A0A345NJG4_9MICO</name>
<feature type="transmembrane region" description="Helical" evidence="8">
    <location>
        <begin position="234"/>
        <end position="253"/>
    </location>
</feature>